<dbReference type="InterPro" id="IPR006076">
    <property type="entry name" value="FAD-dep_OxRdtase"/>
</dbReference>
<reference evidence="4" key="1">
    <citation type="submission" date="2019-01" db="EMBL/GenBank/DDBJ databases">
        <title>Gri0909 isolated from a small marine red alga.</title>
        <authorList>
            <person name="Kim J."/>
            <person name="Jeong S.E."/>
            <person name="Jeon C.O."/>
        </authorList>
    </citation>
    <scope>NUCLEOTIDE SEQUENCE [LARGE SCALE GENOMIC DNA]</scope>
    <source>
        <strain evidence="4">Gri0909</strain>
    </source>
</reference>
<dbReference type="OrthoDB" id="9806601at2"/>
<dbReference type="GO" id="GO:0005737">
    <property type="term" value="C:cytoplasm"/>
    <property type="evidence" value="ECO:0007669"/>
    <property type="project" value="TreeGrafter"/>
</dbReference>
<accession>A0A437QW59</accession>
<dbReference type="RefSeq" id="WP_127764029.1">
    <property type="nucleotide sequence ID" value="NZ_SADE01000001.1"/>
</dbReference>
<comment type="caution">
    <text evidence="3">The sequence shown here is derived from an EMBL/GenBank/DDBJ whole genome shotgun (WGS) entry which is preliminary data.</text>
</comment>
<name>A0A437QW59_9PROT</name>
<feature type="domain" description="FAD dependent oxidoreductase" evidence="2">
    <location>
        <begin position="31"/>
        <end position="381"/>
    </location>
</feature>
<evidence type="ECO:0000313" key="3">
    <source>
        <dbReference type="EMBL" id="RVU38656.1"/>
    </source>
</evidence>
<dbReference type="PANTHER" id="PTHR13847:SF281">
    <property type="entry name" value="FAD DEPENDENT OXIDOREDUCTASE DOMAIN-CONTAINING PROTEIN"/>
    <property type="match status" value="1"/>
</dbReference>
<evidence type="ECO:0000313" key="4">
    <source>
        <dbReference type="Proteomes" id="UP000287447"/>
    </source>
</evidence>
<evidence type="ECO:0000256" key="1">
    <source>
        <dbReference type="ARBA" id="ARBA00023002"/>
    </source>
</evidence>
<keyword evidence="4" id="KW-1185">Reference proteome</keyword>
<protein>
    <submittedName>
        <fullName evidence="3">FAD-binding oxidoreductase</fullName>
    </submittedName>
</protein>
<dbReference type="Gene3D" id="3.30.9.10">
    <property type="entry name" value="D-Amino Acid Oxidase, subunit A, domain 2"/>
    <property type="match status" value="1"/>
</dbReference>
<dbReference type="PANTHER" id="PTHR13847">
    <property type="entry name" value="SARCOSINE DEHYDROGENASE-RELATED"/>
    <property type="match status" value="1"/>
</dbReference>
<gene>
    <name evidence="3" type="ORF">EOI86_05105</name>
</gene>
<keyword evidence="1" id="KW-0560">Oxidoreductase</keyword>
<dbReference type="AlphaFoldDB" id="A0A437QW59"/>
<sequence>MHPTNEPLSYYRASANDHSDHPALQGDMTVDVCVVGAGYTGLSAALDLATAGYSVAVLEAKVVGYGASGRNGGQICSGFNSSFERMAERVGNDDAVKAWNVADDAVKLVAQRVADHKIDCDIKWGYMHAAIKQRQVDELEHMAEEYTRFGHDDVRLLDKDGIREKIGSDAYVGGLWEERAGHLHPLNYCLGLAKAAVEAGARIFENSPVLSVETEGSPKAHTANGTVSAKFMVLAGNAYLGGTVPYLFRRLMPVQSYILATEPLSDNLARDVLPEDDAIADCNFIVNYFRLSGDKRMLFGGRASYSTVQPGDLFSFMKPRMTAIFPQLSESKLDYCWGGYIGITVDRMPHLGRMGQSTYFAQGFSGHGLALSGMSGRLMADAIRGQAEHFDAVAKFKHPIFPGGRFRTPALVMAMIYYRMKDLLP</sequence>
<dbReference type="Gene3D" id="3.50.50.60">
    <property type="entry name" value="FAD/NAD(P)-binding domain"/>
    <property type="match status" value="1"/>
</dbReference>
<dbReference type="Pfam" id="PF01266">
    <property type="entry name" value="DAO"/>
    <property type="match status" value="1"/>
</dbReference>
<dbReference type="InterPro" id="IPR036188">
    <property type="entry name" value="FAD/NAD-bd_sf"/>
</dbReference>
<evidence type="ECO:0000259" key="2">
    <source>
        <dbReference type="Pfam" id="PF01266"/>
    </source>
</evidence>
<dbReference type="GO" id="GO:0016491">
    <property type="term" value="F:oxidoreductase activity"/>
    <property type="evidence" value="ECO:0007669"/>
    <property type="project" value="UniProtKB-KW"/>
</dbReference>
<dbReference type="SUPFAM" id="SSF51905">
    <property type="entry name" value="FAD/NAD(P)-binding domain"/>
    <property type="match status" value="1"/>
</dbReference>
<organism evidence="3 4">
    <name type="scientific">Hwanghaeella grinnelliae</name>
    <dbReference type="NCBI Taxonomy" id="2500179"/>
    <lineage>
        <taxon>Bacteria</taxon>
        <taxon>Pseudomonadati</taxon>
        <taxon>Pseudomonadota</taxon>
        <taxon>Alphaproteobacteria</taxon>
        <taxon>Rhodospirillales</taxon>
        <taxon>Rhodospirillaceae</taxon>
        <taxon>Hwanghaeella</taxon>
    </lineage>
</organism>
<dbReference type="EMBL" id="SADE01000001">
    <property type="protein sequence ID" value="RVU38656.1"/>
    <property type="molecule type" value="Genomic_DNA"/>
</dbReference>
<dbReference type="Proteomes" id="UP000287447">
    <property type="component" value="Unassembled WGS sequence"/>
</dbReference>
<proteinExistence type="predicted"/>